<keyword evidence="2" id="KW-1185">Reference proteome</keyword>
<dbReference type="OrthoDB" id="5905861at2"/>
<sequence>MEQEYIDIDYFESSKLLIERAKKRNSEFHLHCQEFLRKLSHDVIRIIDGKSGDFVIKFRFHQRIPKDLYLDASEIISLFREALDHSICDSIRFLGKSPGHAAFPIGDAHDTYEKSIKSKCKNVHPDILSLIRETKAYRGGNDFLYEICERNNKKKHNRILSLSANQIGFLIDFSKTNIEIPHTALRDVPINKWCETRNELEIFRCGPGARGSIDFIPNLDIRIRDSGPHLSGSAHVVFEKFSQEVEKIVFDIEKETKRISEINESNDPQ</sequence>
<accession>A0A431VKV7</accession>
<evidence type="ECO:0000313" key="2">
    <source>
        <dbReference type="Proteomes" id="UP000277007"/>
    </source>
</evidence>
<gene>
    <name evidence="1" type="ORF">EJ903_08330</name>
</gene>
<name>A0A431VKV7_9PROT</name>
<dbReference type="RefSeq" id="WP_126614045.1">
    <property type="nucleotide sequence ID" value="NZ_JBHUCY010000001.1"/>
</dbReference>
<proteinExistence type="predicted"/>
<evidence type="ECO:0000313" key="1">
    <source>
        <dbReference type="EMBL" id="RTR21409.1"/>
    </source>
</evidence>
<dbReference type="Proteomes" id="UP000277007">
    <property type="component" value="Unassembled WGS sequence"/>
</dbReference>
<organism evidence="1 2">
    <name type="scientific">Azospirillum griseum</name>
    <dbReference type="NCBI Taxonomy" id="2496639"/>
    <lineage>
        <taxon>Bacteria</taxon>
        <taxon>Pseudomonadati</taxon>
        <taxon>Pseudomonadota</taxon>
        <taxon>Alphaproteobacteria</taxon>
        <taxon>Rhodospirillales</taxon>
        <taxon>Azospirillaceae</taxon>
        <taxon>Azospirillum</taxon>
    </lineage>
</organism>
<reference evidence="1 2" key="1">
    <citation type="submission" date="2018-12" db="EMBL/GenBank/DDBJ databases">
        <authorList>
            <person name="Yang Y."/>
        </authorList>
    </citation>
    <scope>NUCLEOTIDE SEQUENCE [LARGE SCALE GENOMIC DNA]</scope>
    <source>
        <strain evidence="1 2">L-25-5w-1</strain>
    </source>
</reference>
<protein>
    <submittedName>
        <fullName evidence="1">Uncharacterized protein</fullName>
    </submittedName>
</protein>
<dbReference type="AlphaFoldDB" id="A0A431VKV7"/>
<dbReference type="EMBL" id="RXMA01000006">
    <property type="protein sequence ID" value="RTR21409.1"/>
    <property type="molecule type" value="Genomic_DNA"/>
</dbReference>
<comment type="caution">
    <text evidence="1">The sequence shown here is derived from an EMBL/GenBank/DDBJ whole genome shotgun (WGS) entry which is preliminary data.</text>
</comment>